<dbReference type="FunFam" id="2.70.170.10:FF:000028">
    <property type="entry name" value="AcetylCholine Receptor"/>
    <property type="match status" value="1"/>
</dbReference>
<dbReference type="GO" id="GO:0005230">
    <property type="term" value="F:extracellular ligand-gated monoatomic ion channel activity"/>
    <property type="evidence" value="ECO:0007669"/>
    <property type="project" value="InterPro"/>
</dbReference>
<dbReference type="Proteomes" id="UP000683360">
    <property type="component" value="Unassembled WGS sequence"/>
</dbReference>
<accession>A0A8S3VNE9</accession>
<evidence type="ECO:0000256" key="1">
    <source>
        <dbReference type="SAM" id="SignalP"/>
    </source>
</evidence>
<comment type="caution">
    <text evidence="3">The sequence shown here is derived from an EMBL/GenBank/DDBJ whole genome shotgun (WGS) entry which is preliminary data.</text>
</comment>
<dbReference type="Pfam" id="PF03564">
    <property type="entry name" value="DUF1759"/>
    <property type="match status" value="1"/>
</dbReference>
<dbReference type="GO" id="GO:0016020">
    <property type="term" value="C:membrane"/>
    <property type="evidence" value="ECO:0007669"/>
    <property type="project" value="InterPro"/>
</dbReference>
<dbReference type="SUPFAM" id="SSF63712">
    <property type="entry name" value="Nicotinic receptor ligand binding domain-like"/>
    <property type="match status" value="2"/>
</dbReference>
<dbReference type="OrthoDB" id="6129382at2759"/>
<feature type="chain" id="PRO_5035799154" description="Neurotransmitter-gated ion-channel ligand-binding domain-containing protein" evidence="1">
    <location>
        <begin position="26"/>
        <end position="864"/>
    </location>
</feature>
<dbReference type="Pfam" id="PF02931">
    <property type="entry name" value="Neur_chan_LBD"/>
    <property type="match status" value="2"/>
</dbReference>
<dbReference type="AlphaFoldDB" id="A0A8S3VNE9"/>
<dbReference type="GO" id="GO:0004888">
    <property type="term" value="F:transmembrane signaling receptor activity"/>
    <property type="evidence" value="ECO:0007669"/>
    <property type="project" value="InterPro"/>
</dbReference>
<keyword evidence="4" id="KW-1185">Reference proteome</keyword>
<gene>
    <name evidence="3" type="ORF">MEDL_68090</name>
</gene>
<feature type="signal peptide" evidence="1">
    <location>
        <begin position="1"/>
        <end position="25"/>
    </location>
</feature>
<evidence type="ECO:0000259" key="2">
    <source>
        <dbReference type="Pfam" id="PF02931"/>
    </source>
</evidence>
<proteinExistence type="predicted"/>
<evidence type="ECO:0000313" key="3">
    <source>
        <dbReference type="EMBL" id="CAG2256791.1"/>
    </source>
</evidence>
<evidence type="ECO:0000313" key="4">
    <source>
        <dbReference type="Proteomes" id="UP000683360"/>
    </source>
</evidence>
<organism evidence="3 4">
    <name type="scientific">Mytilus edulis</name>
    <name type="common">Blue mussel</name>
    <dbReference type="NCBI Taxonomy" id="6550"/>
    <lineage>
        <taxon>Eukaryota</taxon>
        <taxon>Metazoa</taxon>
        <taxon>Spiralia</taxon>
        <taxon>Lophotrochozoa</taxon>
        <taxon>Mollusca</taxon>
        <taxon>Bivalvia</taxon>
        <taxon>Autobranchia</taxon>
        <taxon>Pteriomorphia</taxon>
        <taxon>Mytilida</taxon>
        <taxon>Mytiloidea</taxon>
        <taxon>Mytilidae</taxon>
        <taxon>Mytilinae</taxon>
        <taxon>Mytilus</taxon>
    </lineage>
</organism>
<sequence length="864" mass="98866">MDDQIAIRYMSSWILLCISFNVANGQTSTDINKLYTDIFTSYQKSVVPNSDFSTALNVKLRMYLMTISRFNEVEETLDTATGMIATWTDSGFTWDPSSYGNAEYIIVPHTDVWTPKFVLTNSVETYEPIGGGNDLFVTINYNGSVSIAYGDVMSSNVQRIDPESKMNKVYKFIGSKTPWRQRLSAIRPASYDIEIVHVKSATETYTDMNTLYTDIFTSHQKSFLPNADFSTALNVTLKLYLVAIVRFDEVDETVDVSTGIQLTWADAGLSWNPSSYGNAEFIIVRHTDVWTPKIVLVNSVETYESIGKGYDVFVTIYYNGTVVIANGDVISAKCTANVYKFPFDSQTCDLNFVVWGISATNINLIADSNPVDLSFYRPNSDWSLESSIGETIIWNGYSNFKMTFTFTAFDELSSYISTQGKMSVDADHKRVTKKKRSTAKGRFHRIYGRLLEGIQDDSGTIVVEKILQDLETAYTELEARHEVFLETFDSENEEDKPKINELNHDLTGMYRELCKSRSLCENLRQKIKHEQDSKLKEQNSMKHAKKNKDTETFRVKKLEAPIFAGSIRDYPSFKVDYERHMISSYGKDPYALKQCLSGEALTVVKGVDNDFEEMFRRLDMKYGRAEKLIDHILNELKRLKKVQEGDNMKFISVVETVEKCWLDLKRMNLESEMNTATMVSQIEKLLPPIQKREWALRKQKTESKSIPLSFKEFLNFLLEEKSALEYMESDLREYGTAKGKINTLDANESENDENNNGVAVDPLQVQLQENQQVMKQVVEGLAQVAQAMSNKPTSRYNADKYAGTNRNTEGKFKCWYHKSDNHEIGDCSIFARLDSQTKVDLVRKKWWMFQLSKDRTFVKTLSQP</sequence>
<dbReference type="EMBL" id="CAJPWZ010003316">
    <property type="protein sequence ID" value="CAG2256791.1"/>
    <property type="molecule type" value="Genomic_DNA"/>
</dbReference>
<protein>
    <recommendedName>
        <fullName evidence="2">Neurotransmitter-gated ion-channel ligand-binding domain-containing protein</fullName>
    </recommendedName>
</protein>
<dbReference type="PANTHER" id="PTHR18945">
    <property type="entry name" value="NEUROTRANSMITTER GATED ION CHANNEL"/>
    <property type="match status" value="1"/>
</dbReference>
<dbReference type="CDD" id="cd18989">
    <property type="entry name" value="LGIC_ECD_cation"/>
    <property type="match status" value="2"/>
</dbReference>
<dbReference type="InterPro" id="IPR005312">
    <property type="entry name" value="DUF1759"/>
</dbReference>
<dbReference type="InterPro" id="IPR006202">
    <property type="entry name" value="Neur_chan_lig-bd"/>
</dbReference>
<feature type="domain" description="Neurotransmitter-gated ion-channel ligand-binding" evidence="2">
    <location>
        <begin position="210"/>
        <end position="386"/>
    </location>
</feature>
<dbReference type="Gene3D" id="2.70.170.10">
    <property type="entry name" value="Neurotransmitter-gated ion-channel ligand-binding domain"/>
    <property type="match status" value="2"/>
</dbReference>
<feature type="domain" description="Neurotransmitter-gated ion-channel ligand-binding" evidence="2">
    <location>
        <begin position="33"/>
        <end position="149"/>
    </location>
</feature>
<dbReference type="InterPro" id="IPR036734">
    <property type="entry name" value="Neur_chan_lig-bd_sf"/>
</dbReference>
<reference evidence="3" key="1">
    <citation type="submission" date="2021-03" db="EMBL/GenBank/DDBJ databases">
        <authorList>
            <person name="Bekaert M."/>
        </authorList>
    </citation>
    <scope>NUCLEOTIDE SEQUENCE</scope>
</reference>
<keyword evidence="1" id="KW-0732">Signal</keyword>
<name>A0A8S3VNE9_MYTED</name>
<dbReference type="InterPro" id="IPR006201">
    <property type="entry name" value="Neur_channel"/>
</dbReference>